<accession>A0AAD5XVJ4</accession>
<comment type="caution">
    <text evidence="9">The sequence shown here is derived from an EMBL/GenBank/DDBJ whole genome shotgun (WGS) entry which is preliminary data.</text>
</comment>
<dbReference type="GO" id="GO:0016831">
    <property type="term" value="F:carboxy-lyase activity"/>
    <property type="evidence" value="ECO:0007669"/>
    <property type="project" value="UniProtKB-KW"/>
</dbReference>
<dbReference type="EMBL" id="JADGJQ010000003">
    <property type="protein sequence ID" value="KAJ3184560.1"/>
    <property type="molecule type" value="Genomic_DNA"/>
</dbReference>
<comment type="similarity">
    <text evidence="2">Belongs to the group II decarboxylase family.</text>
</comment>
<dbReference type="Gene3D" id="3.90.1150.10">
    <property type="entry name" value="Aspartate Aminotransferase, domain 1"/>
    <property type="match status" value="1"/>
</dbReference>
<dbReference type="InterPro" id="IPR015422">
    <property type="entry name" value="PyrdxlP-dep_Trfase_small"/>
</dbReference>
<keyword evidence="5" id="KW-0456">Lyase</keyword>
<dbReference type="GO" id="GO:0019752">
    <property type="term" value="P:carboxylic acid metabolic process"/>
    <property type="evidence" value="ECO:0007669"/>
    <property type="project" value="InterPro"/>
</dbReference>
<feature type="compositionally biased region" description="Acidic residues" evidence="8">
    <location>
        <begin position="11"/>
        <end position="21"/>
    </location>
</feature>
<organism evidence="9 10">
    <name type="scientific">Geranomyces variabilis</name>
    <dbReference type="NCBI Taxonomy" id="109894"/>
    <lineage>
        <taxon>Eukaryota</taxon>
        <taxon>Fungi</taxon>
        <taxon>Fungi incertae sedis</taxon>
        <taxon>Chytridiomycota</taxon>
        <taxon>Chytridiomycota incertae sedis</taxon>
        <taxon>Chytridiomycetes</taxon>
        <taxon>Spizellomycetales</taxon>
        <taxon>Powellomycetaceae</taxon>
        <taxon>Geranomyces</taxon>
    </lineage>
</organism>
<keyword evidence="3" id="KW-0210">Decarboxylase</keyword>
<keyword evidence="10" id="KW-1185">Reference proteome</keyword>
<keyword evidence="7" id="KW-0175">Coiled coil</keyword>
<feature type="compositionally biased region" description="Low complexity" evidence="8">
    <location>
        <begin position="554"/>
        <end position="570"/>
    </location>
</feature>
<feature type="coiled-coil region" evidence="7">
    <location>
        <begin position="314"/>
        <end position="341"/>
    </location>
</feature>
<proteinExistence type="inferred from homology"/>
<dbReference type="GO" id="GO:0030170">
    <property type="term" value="F:pyridoxal phosphate binding"/>
    <property type="evidence" value="ECO:0007669"/>
    <property type="project" value="InterPro"/>
</dbReference>
<evidence type="ECO:0000313" key="10">
    <source>
        <dbReference type="Proteomes" id="UP001212152"/>
    </source>
</evidence>
<evidence type="ECO:0000256" key="7">
    <source>
        <dbReference type="SAM" id="Coils"/>
    </source>
</evidence>
<evidence type="ECO:0000256" key="3">
    <source>
        <dbReference type="ARBA" id="ARBA00022793"/>
    </source>
</evidence>
<evidence type="ECO:0000256" key="2">
    <source>
        <dbReference type="ARBA" id="ARBA00009533"/>
    </source>
</evidence>
<feature type="region of interest" description="Disordered" evidence="8">
    <location>
        <begin position="1"/>
        <end position="60"/>
    </location>
</feature>
<dbReference type="GO" id="GO:0005737">
    <property type="term" value="C:cytoplasm"/>
    <property type="evidence" value="ECO:0007669"/>
    <property type="project" value="TreeGrafter"/>
</dbReference>
<feature type="region of interest" description="Disordered" evidence="8">
    <location>
        <begin position="549"/>
        <end position="570"/>
    </location>
</feature>
<protein>
    <submittedName>
        <fullName evidence="9">Uncharacterized protein</fullName>
    </submittedName>
</protein>
<reference evidence="9" key="1">
    <citation type="submission" date="2020-05" db="EMBL/GenBank/DDBJ databases">
        <title>Phylogenomic resolution of chytrid fungi.</title>
        <authorList>
            <person name="Stajich J.E."/>
            <person name="Amses K."/>
            <person name="Simmons R."/>
            <person name="Seto K."/>
            <person name="Myers J."/>
            <person name="Bonds A."/>
            <person name="Quandt C.A."/>
            <person name="Barry K."/>
            <person name="Liu P."/>
            <person name="Grigoriev I."/>
            <person name="Longcore J.E."/>
            <person name="James T.Y."/>
        </authorList>
    </citation>
    <scope>NUCLEOTIDE SEQUENCE</scope>
    <source>
        <strain evidence="9">JEL0379</strain>
    </source>
</reference>
<dbReference type="AlphaFoldDB" id="A0AAD5XVJ4"/>
<feature type="modified residue" description="N6-(pyridoxal phosphate)lysine" evidence="6">
    <location>
        <position position="405"/>
    </location>
</feature>
<gene>
    <name evidence="9" type="ORF">HDU87_003961</name>
</gene>
<evidence type="ECO:0000313" key="9">
    <source>
        <dbReference type="EMBL" id="KAJ3184560.1"/>
    </source>
</evidence>
<dbReference type="SUPFAM" id="SSF53383">
    <property type="entry name" value="PLP-dependent transferases"/>
    <property type="match status" value="1"/>
</dbReference>
<evidence type="ECO:0000256" key="8">
    <source>
        <dbReference type="SAM" id="MobiDB-lite"/>
    </source>
</evidence>
<dbReference type="InterPro" id="IPR015424">
    <property type="entry name" value="PyrdxlP-dep_Trfase"/>
</dbReference>
<dbReference type="PANTHER" id="PTHR45677:SF8">
    <property type="entry name" value="CYSTEINE SULFINIC ACID DECARBOXYLASE"/>
    <property type="match status" value="1"/>
</dbReference>
<dbReference type="Gene3D" id="3.40.640.10">
    <property type="entry name" value="Type I PLP-dependent aspartate aminotransferase-like (Major domain)"/>
    <property type="match status" value="1"/>
</dbReference>
<evidence type="ECO:0000256" key="1">
    <source>
        <dbReference type="ARBA" id="ARBA00001933"/>
    </source>
</evidence>
<dbReference type="InterPro" id="IPR015421">
    <property type="entry name" value="PyrdxlP-dep_Trfase_major"/>
</dbReference>
<sequence>MDVRPLTPQSEADDYDPDFPDDAPFWYGSASGEQRFHKDHRHSPEPQPTPAPPAVSARRNSYHDNDSVLHYFIATTQSEEKLERYLSDIINVFLDEPGPIYAGQAEPAEVLQARFSASEVPLRRGRSSCALNGMPTSVEEYLQTVKANVIDRATRVSSPKMIGHMTTALPYFHRPLSRLLTAMNQNVVKLETASTMTYLERQTVGMLHREFYGAGAGFYKTYLHSPEHSLGVFCSGGTIANITAMWAARNMALGPDADSGFAGVEKAGLFAALTHYGHSGGAVIVGSRLMHYSFKTAADLLGLGDNGLVTVDADDAFRMKVDELERTLDDLKRRNVRVIAVVGIAGTTETGSIDPLARIAAVCAARQTHFHVDGAWGAPLVFSAEHRRKLKGIELADTITVDGHKQLYTPMGLGLLLFKEPTTAHSIRKTANYIIRHNSPDLGKFTLEGSRPATSLHLHASLYLLGRDGLATLVTRSATLARQMAARVATHPSGCFQPLHVPETNIFLFRYLHRAVRRKVQEGHLLTDDEEERIGECTRRIQIEIASNAGSEPADAATGGASVAAAGAPPTSGFVSRTRVRFRGRDADAFRVVIANPLTSWDDVEDVVRSVVAVGERVEAEIERKANSSTADYAAAATRRRQSIIGEADERWKTMDLMQPPWIGWPFDI</sequence>
<dbReference type="Pfam" id="PF00282">
    <property type="entry name" value="Pyridoxal_deC"/>
    <property type="match status" value="1"/>
</dbReference>
<evidence type="ECO:0000256" key="5">
    <source>
        <dbReference type="ARBA" id="ARBA00023239"/>
    </source>
</evidence>
<name>A0AAD5XVJ4_9FUNG</name>
<keyword evidence="4 6" id="KW-0663">Pyridoxal phosphate</keyword>
<dbReference type="InterPro" id="IPR002129">
    <property type="entry name" value="PyrdxlP-dep_de-COase"/>
</dbReference>
<evidence type="ECO:0000256" key="4">
    <source>
        <dbReference type="ARBA" id="ARBA00022898"/>
    </source>
</evidence>
<evidence type="ECO:0000256" key="6">
    <source>
        <dbReference type="PIRSR" id="PIRSR602129-50"/>
    </source>
</evidence>
<dbReference type="Proteomes" id="UP001212152">
    <property type="component" value="Unassembled WGS sequence"/>
</dbReference>
<dbReference type="PANTHER" id="PTHR45677">
    <property type="entry name" value="GLUTAMATE DECARBOXYLASE-RELATED"/>
    <property type="match status" value="1"/>
</dbReference>
<comment type="cofactor">
    <cofactor evidence="1 6">
        <name>pyridoxal 5'-phosphate</name>
        <dbReference type="ChEBI" id="CHEBI:597326"/>
    </cofactor>
</comment>